<evidence type="ECO:0000313" key="8">
    <source>
        <dbReference type="Proteomes" id="UP000887458"/>
    </source>
</evidence>
<evidence type="ECO:0000256" key="1">
    <source>
        <dbReference type="ARBA" id="ARBA00004127"/>
    </source>
</evidence>
<dbReference type="InterPro" id="IPR038896">
    <property type="entry name" value="RNF170"/>
</dbReference>
<organism evidence="7 8">
    <name type="scientific">Dermatophagoides pteronyssinus</name>
    <name type="common">European house dust mite</name>
    <dbReference type="NCBI Taxonomy" id="6956"/>
    <lineage>
        <taxon>Eukaryota</taxon>
        <taxon>Metazoa</taxon>
        <taxon>Ecdysozoa</taxon>
        <taxon>Arthropoda</taxon>
        <taxon>Chelicerata</taxon>
        <taxon>Arachnida</taxon>
        <taxon>Acari</taxon>
        <taxon>Acariformes</taxon>
        <taxon>Sarcoptiformes</taxon>
        <taxon>Astigmata</taxon>
        <taxon>Psoroptidia</taxon>
        <taxon>Analgoidea</taxon>
        <taxon>Pyroglyphidae</taxon>
        <taxon>Dermatophagoidinae</taxon>
        <taxon>Dermatophagoides</taxon>
    </lineage>
</organism>
<dbReference type="Proteomes" id="UP000887458">
    <property type="component" value="Unassembled WGS sequence"/>
</dbReference>
<feature type="transmembrane region" description="Helical" evidence="5">
    <location>
        <begin position="272"/>
        <end position="295"/>
    </location>
</feature>
<comment type="subcellular location">
    <subcellularLocation>
        <location evidence="1">Endomembrane system</location>
        <topology evidence="1">Multi-pass membrane protein</topology>
    </subcellularLocation>
</comment>
<dbReference type="PANTHER" id="PTHR22894:SF5">
    <property type="entry name" value="RING-TYPE DOMAIN-CONTAINING PROTEIN"/>
    <property type="match status" value="1"/>
</dbReference>
<keyword evidence="4 5" id="KW-0472">Membrane</keyword>
<keyword evidence="2 5" id="KW-0812">Transmembrane</keyword>
<keyword evidence="8" id="KW-1185">Reference proteome</keyword>
<evidence type="ECO:0000256" key="3">
    <source>
        <dbReference type="ARBA" id="ARBA00022989"/>
    </source>
</evidence>
<feature type="transmembrane region" description="Helical" evidence="5">
    <location>
        <begin position="247"/>
        <end position="266"/>
    </location>
</feature>
<dbReference type="PANTHER" id="PTHR22894">
    <property type="entry name" value="RING-TYPE DOMAIN-CONTAINING PROTEIN"/>
    <property type="match status" value="1"/>
</dbReference>
<comment type="caution">
    <text evidence="7">The sequence shown here is derived from an EMBL/GenBank/DDBJ whole genome shotgun (WGS) entry which is preliminary data.</text>
</comment>
<keyword evidence="3 5" id="KW-1133">Transmembrane helix</keyword>
<reference evidence="7 8" key="1">
    <citation type="journal article" date="2018" name="J. Allergy Clin. Immunol.">
        <title>High-quality assembly of Dermatophagoides pteronyssinus genome and transcriptome reveals a wide range of novel allergens.</title>
        <authorList>
            <person name="Liu X.Y."/>
            <person name="Yang K.Y."/>
            <person name="Wang M.Q."/>
            <person name="Kwok J.S."/>
            <person name="Zeng X."/>
            <person name="Yang Z."/>
            <person name="Xiao X.J."/>
            <person name="Lau C.P."/>
            <person name="Li Y."/>
            <person name="Huang Z.M."/>
            <person name="Ba J.G."/>
            <person name="Yim A.K."/>
            <person name="Ouyang C.Y."/>
            <person name="Ngai S.M."/>
            <person name="Chan T.F."/>
            <person name="Leung E.L."/>
            <person name="Liu L."/>
            <person name="Liu Z.G."/>
            <person name="Tsui S.K."/>
        </authorList>
    </citation>
    <scope>NUCLEOTIDE SEQUENCE [LARGE SCALE GENOMIC DNA]</scope>
    <source>
        <strain evidence="7">Derp</strain>
    </source>
</reference>
<reference evidence="7 8" key="2">
    <citation type="journal article" date="2022" name="Mol. Biol. Evol.">
        <title>Comparative Genomics Reveals Insights into the Divergent Evolution of Astigmatic Mites and Household Pest Adaptations.</title>
        <authorList>
            <person name="Xiong Q."/>
            <person name="Wan A.T."/>
            <person name="Liu X."/>
            <person name="Fung C.S."/>
            <person name="Xiao X."/>
            <person name="Malainual N."/>
            <person name="Hou J."/>
            <person name="Wang L."/>
            <person name="Wang M."/>
            <person name="Yang K.Y."/>
            <person name="Cui Y."/>
            <person name="Leung E.L."/>
            <person name="Nong W."/>
            <person name="Shin S.K."/>
            <person name="Au S.W."/>
            <person name="Jeong K.Y."/>
            <person name="Chew F.T."/>
            <person name="Hui J.H."/>
            <person name="Leung T.F."/>
            <person name="Tungtrongchitr A."/>
            <person name="Zhong N."/>
            <person name="Liu Z."/>
            <person name="Tsui S.K."/>
        </authorList>
    </citation>
    <scope>NUCLEOTIDE SEQUENCE [LARGE SCALE GENOMIC DNA]</scope>
    <source>
        <strain evidence="7">Derp</strain>
    </source>
</reference>
<feature type="transmembrane region" description="Helical" evidence="5">
    <location>
        <begin position="79"/>
        <end position="98"/>
    </location>
</feature>
<dbReference type="Pfam" id="PF06803">
    <property type="entry name" value="DUF1232"/>
    <property type="match status" value="1"/>
</dbReference>
<name>A0ABQ8JG05_DERPT</name>
<evidence type="ECO:0000259" key="6">
    <source>
        <dbReference type="Pfam" id="PF06803"/>
    </source>
</evidence>
<evidence type="ECO:0000256" key="5">
    <source>
        <dbReference type="SAM" id="Phobius"/>
    </source>
</evidence>
<evidence type="ECO:0000256" key="4">
    <source>
        <dbReference type="ARBA" id="ARBA00023136"/>
    </source>
</evidence>
<evidence type="ECO:0000256" key="2">
    <source>
        <dbReference type="ARBA" id="ARBA00022692"/>
    </source>
</evidence>
<feature type="domain" description="DUF1232" evidence="6">
    <location>
        <begin position="252"/>
        <end position="288"/>
    </location>
</feature>
<sequence length="308" mass="36077">MLESFNYQPFFNLVYNFDLKQKFRSIYEWFIFNKNHVTINNDIDDNTNDNHQAESHHQWPSSITTATKQNLIEGVDDDVVVIFTLFFLLISMFAYYLFTRFDHFTTVTLNSLNSSSSTTSSLLIDTTQQQSQTILSNSNQQSINNNNNMFQRQRHFNSMDSNCPVCLNPFLLPVETNCDSSTEQQPFLNPTNNIADTARQVTSQINSYNRRFSGEPRPWYDYLYDLPTMLRHLTNDFFSFNGLFYMFRLRVIICFFAAILYLISPLDMIPEAVFGIFGLFDDIVVVLLLAIYVTIIYRRFLSSRWGDE</sequence>
<proteinExistence type="predicted"/>
<gene>
    <name evidence="7" type="ORF">DERP_012829</name>
</gene>
<accession>A0ABQ8JG05</accession>
<dbReference type="EMBL" id="NJHN03000044">
    <property type="protein sequence ID" value="KAH9421256.1"/>
    <property type="molecule type" value="Genomic_DNA"/>
</dbReference>
<evidence type="ECO:0000313" key="7">
    <source>
        <dbReference type="EMBL" id="KAH9421256.1"/>
    </source>
</evidence>
<protein>
    <recommendedName>
        <fullName evidence="6">DUF1232 domain-containing protein</fullName>
    </recommendedName>
</protein>
<dbReference type="InterPro" id="IPR010652">
    <property type="entry name" value="DUF1232"/>
</dbReference>